<accession>A0A4R5VRK0</accession>
<proteinExistence type="predicted"/>
<dbReference type="EMBL" id="JAVGVR010000001">
    <property type="protein sequence ID" value="MDQ6598421.1"/>
    <property type="molecule type" value="Genomic_DNA"/>
</dbReference>
<reference evidence="2 3" key="1">
    <citation type="submission" date="2019-03" db="EMBL/GenBank/DDBJ databases">
        <title>Bacillus niacini sp. nov. a Nicotinate-Metabolizing Mesophile Isolated from Soil.</title>
        <authorList>
            <person name="Zhang G."/>
        </authorList>
    </citation>
    <scope>NUCLEOTIDE SEQUENCE [LARGE SCALE GENOMIC DNA]</scope>
    <source>
        <strain evidence="2 3">WN066</strain>
    </source>
</reference>
<gene>
    <name evidence="2" type="ORF">E2K98_15045</name>
    <name evidence="1" type="ORF">RCG21_19020</name>
</gene>
<dbReference type="EMBL" id="SMYO01000006">
    <property type="protein sequence ID" value="TDK61019.1"/>
    <property type="molecule type" value="Genomic_DNA"/>
</dbReference>
<organism evidence="2 3">
    <name type="scientific">Bacillus salipaludis</name>
    <dbReference type="NCBI Taxonomy" id="2547811"/>
    <lineage>
        <taxon>Bacteria</taxon>
        <taxon>Bacillati</taxon>
        <taxon>Bacillota</taxon>
        <taxon>Bacilli</taxon>
        <taxon>Bacillales</taxon>
        <taxon>Bacillaceae</taxon>
        <taxon>Bacillus</taxon>
    </lineage>
</organism>
<evidence type="ECO:0000313" key="3">
    <source>
        <dbReference type="Proteomes" id="UP000295132"/>
    </source>
</evidence>
<evidence type="ECO:0000313" key="2">
    <source>
        <dbReference type="EMBL" id="TDK61019.1"/>
    </source>
</evidence>
<protein>
    <submittedName>
        <fullName evidence="2">Uncharacterized protein</fullName>
    </submittedName>
</protein>
<dbReference type="Proteomes" id="UP000295132">
    <property type="component" value="Unassembled WGS sequence"/>
</dbReference>
<keyword evidence="4" id="KW-1185">Reference proteome</keyword>
<reference evidence="1" key="2">
    <citation type="submission" date="2023-08" db="EMBL/GenBank/DDBJ databases">
        <title>Nitrogen cycling bacteria in agricultural field soils.</title>
        <authorList>
            <person name="Jang J."/>
        </authorList>
    </citation>
    <scope>NUCLEOTIDE SEQUENCE</scope>
    <source>
        <strain evidence="1">PS3-36</strain>
    </source>
</reference>
<comment type="caution">
    <text evidence="2">The sequence shown here is derived from an EMBL/GenBank/DDBJ whole genome shotgun (WGS) entry which is preliminary data.</text>
</comment>
<evidence type="ECO:0000313" key="4">
    <source>
        <dbReference type="Proteomes" id="UP001178888"/>
    </source>
</evidence>
<dbReference type="Proteomes" id="UP001178888">
    <property type="component" value="Unassembled WGS sequence"/>
</dbReference>
<dbReference type="RefSeq" id="WP_133335435.1">
    <property type="nucleotide sequence ID" value="NZ_JARMCE010000011.1"/>
</dbReference>
<name>A0A4R5VRK0_9BACI</name>
<dbReference type="AlphaFoldDB" id="A0A4R5VRK0"/>
<evidence type="ECO:0000313" key="1">
    <source>
        <dbReference type="EMBL" id="MDQ6598421.1"/>
    </source>
</evidence>
<sequence>MVFLANGFYHTEVIDIVTSVTGGAKCRMHFQLTTESMTGGGLTTITYTITNFLDSNCMIFYLTVDEHLFPFDPGIAPGSIGTIKFSRTGAAVPAIGDVYVECGGLEFEFGSLCTAVLKGDCGAPTE</sequence>